<evidence type="ECO:0000313" key="3">
    <source>
        <dbReference type="Proteomes" id="UP000240880"/>
    </source>
</evidence>
<organism evidence="2 3">
    <name type="scientific">Candidatus Marsarchaeota G1 archaeon OSP_D</name>
    <dbReference type="NCBI Taxonomy" id="1978155"/>
    <lineage>
        <taxon>Archaea</taxon>
        <taxon>Candidatus Marsarchaeota</taxon>
        <taxon>Candidatus Marsarchaeota group 1</taxon>
    </lineage>
</organism>
<sequence>MQVENSDGHQGERKVIEINSFPGIAIGHAQHPEVATGTTVVLLEKPCTTAFEARGGWPGTYDASSVDPGRAFYKKEVIFLTGGDVYGFDAATGIRRYLVEKGRVRAGFGETPGIVGTNIYDLEVAKGFENVSYEQLGYLACLNAKNGAPEMGSVGAGVGATVGKLRGMRYCFKGGFGFYAFKLGSALFCAAVVTNALGNIVDPESGKVIAGTRRSADPKDGFVELREIAAEYLERRGESGVSSAFRSTTIGVVVTNVSLSHEAMYKVAQMAHDGLARVIRPVHMMADGDTIFAVSTSQLELSSEHYSLVDVVGEMCAEAVERAVIRAVKSAKSVAGIPALSESAYQ</sequence>
<accession>A0A2R6AAG7</accession>
<dbReference type="SUPFAM" id="SSF56266">
    <property type="entry name" value="DmpA/ArgJ-like"/>
    <property type="match status" value="1"/>
</dbReference>
<dbReference type="InterPro" id="IPR005321">
    <property type="entry name" value="Peptidase_S58_DmpA"/>
</dbReference>
<dbReference type="EMBL" id="NEXC01000024">
    <property type="protein sequence ID" value="PSN83421.1"/>
    <property type="molecule type" value="Genomic_DNA"/>
</dbReference>
<proteinExistence type="inferred from homology"/>
<gene>
    <name evidence="2" type="ORF">B9Q01_04710</name>
</gene>
<dbReference type="CDD" id="cd02252">
    <property type="entry name" value="nylC_like"/>
    <property type="match status" value="1"/>
</dbReference>
<reference evidence="2 3" key="1">
    <citation type="submission" date="2017-04" db="EMBL/GenBank/DDBJ databases">
        <title>Novel microbial lineages endemic to geothermal iron-oxide mats fill important gaps in the evolutionary history of Archaea.</title>
        <authorList>
            <person name="Jay Z.J."/>
            <person name="Beam J.P."/>
            <person name="Dlakic M."/>
            <person name="Rusch D.B."/>
            <person name="Kozubal M.A."/>
            <person name="Inskeep W.P."/>
        </authorList>
    </citation>
    <scope>NUCLEOTIDE SEQUENCE [LARGE SCALE GENOMIC DNA]</scope>
    <source>
        <strain evidence="2">OSP_D</strain>
    </source>
</reference>
<evidence type="ECO:0008006" key="4">
    <source>
        <dbReference type="Google" id="ProtNLM"/>
    </source>
</evidence>
<evidence type="ECO:0000256" key="1">
    <source>
        <dbReference type="ARBA" id="ARBA00007068"/>
    </source>
</evidence>
<dbReference type="PANTHER" id="PTHR36512:SF3">
    <property type="entry name" value="BLR5678 PROTEIN"/>
    <property type="match status" value="1"/>
</dbReference>
<protein>
    <recommendedName>
        <fullName evidence="4">Peptidase S58</fullName>
    </recommendedName>
</protein>
<comment type="caution">
    <text evidence="2">The sequence shown here is derived from an EMBL/GenBank/DDBJ whole genome shotgun (WGS) entry which is preliminary data.</text>
</comment>
<dbReference type="InterPro" id="IPR016117">
    <property type="entry name" value="ArgJ-like_dom_sf"/>
</dbReference>
<dbReference type="Gene3D" id="3.60.70.12">
    <property type="entry name" value="L-amino peptidase D-ALA esterase/amidase"/>
    <property type="match status" value="1"/>
</dbReference>
<dbReference type="PANTHER" id="PTHR36512">
    <property type="entry name" value="D-AMINOPEPTIDASE"/>
    <property type="match status" value="1"/>
</dbReference>
<dbReference type="GO" id="GO:0004177">
    <property type="term" value="F:aminopeptidase activity"/>
    <property type="evidence" value="ECO:0007669"/>
    <property type="project" value="TreeGrafter"/>
</dbReference>
<dbReference type="Pfam" id="PF03576">
    <property type="entry name" value="Peptidase_S58"/>
    <property type="match status" value="1"/>
</dbReference>
<evidence type="ECO:0000313" key="2">
    <source>
        <dbReference type="EMBL" id="PSN83421.1"/>
    </source>
</evidence>
<dbReference type="Proteomes" id="UP000240880">
    <property type="component" value="Unassembled WGS sequence"/>
</dbReference>
<name>A0A2R6AAG7_9ARCH</name>
<dbReference type="AlphaFoldDB" id="A0A2R6AAG7"/>
<comment type="similarity">
    <text evidence="1">Belongs to the peptidase S58 family.</text>
</comment>